<dbReference type="Proteomes" id="UP000217790">
    <property type="component" value="Unassembled WGS sequence"/>
</dbReference>
<dbReference type="OrthoDB" id="10634261at2759"/>
<evidence type="ECO:0000313" key="2">
    <source>
        <dbReference type="EMBL" id="PBK87867.1"/>
    </source>
</evidence>
<dbReference type="EMBL" id="KZ293676">
    <property type="protein sequence ID" value="PBK87867.1"/>
    <property type="molecule type" value="Genomic_DNA"/>
</dbReference>
<gene>
    <name evidence="2" type="ORF">ARMGADRAFT_1034475</name>
</gene>
<organism evidence="2 3">
    <name type="scientific">Armillaria gallica</name>
    <name type="common">Bulbous honey fungus</name>
    <name type="synonym">Armillaria bulbosa</name>
    <dbReference type="NCBI Taxonomy" id="47427"/>
    <lineage>
        <taxon>Eukaryota</taxon>
        <taxon>Fungi</taxon>
        <taxon>Dikarya</taxon>
        <taxon>Basidiomycota</taxon>
        <taxon>Agaricomycotina</taxon>
        <taxon>Agaricomycetes</taxon>
        <taxon>Agaricomycetidae</taxon>
        <taxon>Agaricales</taxon>
        <taxon>Marasmiineae</taxon>
        <taxon>Physalacriaceae</taxon>
        <taxon>Armillaria</taxon>
    </lineage>
</organism>
<protein>
    <submittedName>
        <fullName evidence="2">Uncharacterized protein</fullName>
    </submittedName>
</protein>
<sequence length="207" mass="23595">MNRHVFPVLVGLHDDLTDDPLVSMYVASLNYMSIRLRVIDIAGLWNLLLVKGTGSVWECRFGSRRCRGCRAWTRRRRWGNEDGAASATVLRSSFHREWSVTAGPRSFPPNAGIYGDFLPPYYNSGFSLRTRSPVILARFESRPSVWARAGIDDNGMGWGIDGRLRDVLDSGEQRNTQRESSVTRRQESETWRTATMVDDVGRSVRRR</sequence>
<accession>A0A2H3DFJ5</accession>
<dbReference type="AlphaFoldDB" id="A0A2H3DFJ5"/>
<evidence type="ECO:0000313" key="3">
    <source>
        <dbReference type="Proteomes" id="UP000217790"/>
    </source>
</evidence>
<keyword evidence="3" id="KW-1185">Reference proteome</keyword>
<name>A0A2H3DFJ5_ARMGA</name>
<proteinExistence type="predicted"/>
<dbReference type="InParanoid" id="A0A2H3DFJ5"/>
<feature type="region of interest" description="Disordered" evidence="1">
    <location>
        <begin position="169"/>
        <end position="190"/>
    </location>
</feature>
<evidence type="ECO:0000256" key="1">
    <source>
        <dbReference type="SAM" id="MobiDB-lite"/>
    </source>
</evidence>
<reference evidence="3" key="1">
    <citation type="journal article" date="2017" name="Nat. Ecol. Evol.">
        <title>Genome expansion and lineage-specific genetic innovations in the forest pathogenic fungi Armillaria.</title>
        <authorList>
            <person name="Sipos G."/>
            <person name="Prasanna A.N."/>
            <person name="Walter M.C."/>
            <person name="O'Connor E."/>
            <person name="Balint B."/>
            <person name="Krizsan K."/>
            <person name="Kiss B."/>
            <person name="Hess J."/>
            <person name="Varga T."/>
            <person name="Slot J."/>
            <person name="Riley R."/>
            <person name="Boka B."/>
            <person name="Rigling D."/>
            <person name="Barry K."/>
            <person name="Lee J."/>
            <person name="Mihaltcheva S."/>
            <person name="LaButti K."/>
            <person name="Lipzen A."/>
            <person name="Waldron R."/>
            <person name="Moloney N.M."/>
            <person name="Sperisen C."/>
            <person name="Kredics L."/>
            <person name="Vagvoelgyi C."/>
            <person name="Patrignani A."/>
            <person name="Fitzpatrick D."/>
            <person name="Nagy I."/>
            <person name="Doyle S."/>
            <person name="Anderson J.B."/>
            <person name="Grigoriev I.V."/>
            <person name="Gueldener U."/>
            <person name="Muensterkoetter M."/>
            <person name="Nagy L.G."/>
        </authorList>
    </citation>
    <scope>NUCLEOTIDE SEQUENCE [LARGE SCALE GENOMIC DNA]</scope>
    <source>
        <strain evidence="3">Ar21-2</strain>
    </source>
</reference>